<sequence length="157" mass="15803">MHHTRTALACVAVAAGVAACSAPAKTPPPTVDFGPNGGTSVGMSGMSGMPGMGSQPASGPSVTTPTPTAPAPPVAGTAVNITNFAFTPATLTVKVGDTVTWTNKDEEPHTVVANDGSFHSPGLDGNATYSFTFANPGSFDYICSIHPFMHGTVVVTR</sequence>
<gene>
    <name evidence="9" type="ORF">CG716_17840</name>
</gene>
<dbReference type="InterPro" id="IPR052721">
    <property type="entry name" value="ET_Amicyanin"/>
</dbReference>
<evidence type="ECO:0000313" key="10">
    <source>
        <dbReference type="Proteomes" id="UP000216063"/>
    </source>
</evidence>
<evidence type="ECO:0000256" key="2">
    <source>
        <dbReference type="ARBA" id="ARBA00022448"/>
    </source>
</evidence>
<feature type="binding site" evidence="5">
    <location>
        <position position="149"/>
    </location>
    <ligand>
        <name>Cu cation</name>
        <dbReference type="ChEBI" id="CHEBI:23378"/>
    </ligand>
</feature>
<dbReference type="RefSeq" id="WP_094481966.1">
    <property type="nucleotide sequence ID" value="NZ_JACKSC010000266.1"/>
</dbReference>
<dbReference type="CDD" id="cd13921">
    <property type="entry name" value="Amicyanin"/>
    <property type="match status" value="1"/>
</dbReference>
<evidence type="ECO:0000256" key="4">
    <source>
        <dbReference type="ARBA" id="ARBA00022982"/>
    </source>
</evidence>
<dbReference type="AlphaFoldDB" id="A0A255DEA0"/>
<keyword evidence="2" id="KW-0813">Transport</keyword>
<keyword evidence="10" id="KW-1185">Reference proteome</keyword>
<comment type="cofactor">
    <cofactor evidence="5">
        <name>Cu cation</name>
        <dbReference type="ChEBI" id="CHEBI:23378"/>
    </cofactor>
    <text evidence="5">Binds 1 copper ion per subunit.</text>
</comment>
<accession>A0A255DEA0</accession>
<keyword evidence="7" id="KW-0732">Signal</keyword>
<dbReference type="Gene3D" id="2.60.40.420">
    <property type="entry name" value="Cupredoxins - blue copper proteins"/>
    <property type="match status" value="1"/>
</dbReference>
<feature type="compositionally biased region" description="Low complexity" evidence="6">
    <location>
        <begin position="41"/>
        <end position="66"/>
    </location>
</feature>
<dbReference type="SUPFAM" id="SSF49503">
    <property type="entry name" value="Cupredoxins"/>
    <property type="match status" value="1"/>
</dbReference>
<reference evidence="9 10" key="1">
    <citation type="submission" date="2017-07" db="EMBL/GenBank/DDBJ databases">
        <title>The new phylogeny of genus Mycobacterium.</title>
        <authorList>
            <person name="Tortoli E."/>
            <person name="Trovato A."/>
            <person name="Cirillo D.M."/>
        </authorList>
    </citation>
    <scope>NUCLEOTIDE SEQUENCE [LARGE SCALE GENOMIC DNA]</scope>
    <source>
        <strain evidence="9 10">ATCC 33027</strain>
    </source>
</reference>
<dbReference type="Proteomes" id="UP000216063">
    <property type="component" value="Unassembled WGS sequence"/>
</dbReference>
<comment type="caution">
    <text evidence="9">The sequence shown here is derived from an EMBL/GenBank/DDBJ whole genome shotgun (WGS) entry which is preliminary data.</text>
</comment>
<feature type="binding site" evidence="5">
    <location>
        <position position="146"/>
    </location>
    <ligand>
        <name>Cu cation</name>
        <dbReference type="ChEBI" id="CHEBI:23378"/>
    </ligand>
</feature>
<feature type="chain" id="PRO_5012151766" evidence="7">
    <location>
        <begin position="25"/>
        <end position="157"/>
    </location>
</feature>
<evidence type="ECO:0000256" key="3">
    <source>
        <dbReference type="ARBA" id="ARBA00022764"/>
    </source>
</evidence>
<dbReference type="EMBL" id="NOZR01000015">
    <property type="protein sequence ID" value="OYN77738.1"/>
    <property type="molecule type" value="Genomic_DNA"/>
</dbReference>
<dbReference type="PANTHER" id="PTHR36507">
    <property type="entry name" value="BLL1555 PROTEIN"/>
    <property type="match status" value="1"/>
</dbReference>
<dbReference type="PROSITE" id="PS51257">
    <property type="entry name" value="PROKAR_LIPOPROTEIN"/>
    <property type="match status" value="1"/>
</dbReference>
<organism evidence="9 10">
    <name type="scientific">Mycolicibacterium sphagni</name>
    <dbReference type="NCBI Taxonomy" id="1786"/>
    <lineage>
        <taxon>Bacteria</taxon>
        <taxon>Bacillati</taxon>
        <taxon>Actinomycetota</taxon>
        <taxon>Actinomycetes</taxon>
        <taxon>Mycobacteriales</taxon>
        <taxon>Mycobacteriaceae</taxon>
        <taxon>Mycolicibacterium</taxon>
    </lineage>
</organism>
<dbReference type="OrthoDB" id="574459at2"/>
<evidence type="ECO:0000256" key="6">
    <source>
        <dbReference type="SAM" id="MobiDB-lite"/>
    </source>
</evidence>
<dbReference type="InterPro" id="IPR028096">
    <property type="entry name" value="EfeO_Cupredoxin"/>
</dbReference>
<keyword evidence="5" id="KW-0186">Copper</keyword>
<name>A0A255DEA0_9MYCO</name>
<dbReference type="GO" id="GO:0009055">
    <property type="term" value="F:electron transfer activity"/>
    <property type="evidence" value="ECO:0007669"/>
    <property type="project" value="InterPro"/>
</dbReference>
<feature type="signal peptide" evidence="7">
    <location>
        <begin position="1"/>
        <end position="24"/>
    </location>
</feature>
<evidence type="ECO:0000256" key="5">
    <source>
        <dbReference type="PIRSR" id="PIRSR602386-1"/>
    </source>
</evidence>
<dbReference type="PANTHER" id="PTHR36507:SF1">
    <property type="entry name" value="BLL1555 PROTEIN"/>
    <property type="match status" value="1"/>
</dbReference>
<evidence type="ECO:0000256" key="7">
    <source>
        <dbReference type="SAM" id="SignalP"/>
    </source>
</evidence>
<evidence type="ECO:0000256" key="1">
    <source>
        <dbReference type="ARBA" id="ARBA00004418"/>
    </source>
</evidence>
<keyword evidence="3" id="KW-0574">Periplasm</keyword>
<feature type="domain" description="EfeO-type cupredoxin-like" evidence="8">
    <location>
        <begin position="77"/>
        <end position="155"/>
    </location>
</feature>
<dbReference type="InterPro" id="IPR002386">
    <property type="entry name" value="Amicyanin/Pseudoazurin"/>
</dbReference>
<dbReference type="GO" id="GO:0005507">
    <property type="term" value="F:copper ion binding"/>
    <property type="evidence" value="ECO:0007669"/>
    <property type="project" value="InterPro"/>
</dbReference>
<evidence type="ECO:0000313" key="9">
    <source>
        <dbReference type="EMBL" id="OYN77738.1"/>
    </source>
</evidence>
<evidence type="ECO:0000259" key="8">
    <source>
        <dbReference type="Pfam" id="PF13473"/>
    </source>
</evidence>
<protein>
    <submittedName>
        <fullName evidence="9">Plastocyanin</fullName>
    </submittedName>
</protein>
<dbReference type="InterPro" id="IPR035668">
    <property type="entry name" value="Amicyanin"/>
</dbReference>
<keyword evidence="4" id="KW-0249">Electron transport</keyword>
<proteinExistence type="predicted"/>
<dbReference type="InterPro" id="IPR008972">
    <property type="entry name" value="Cupredoxin"/>
</dbReference>
<dbReference type="GO" id="GO:0042597">
    <property type="term" value="C:periplasmic space"/>
    <property type="evidence" value="ECO:0007669"/>
    <property type="project" value="UniProtKB-SubCell"/>
</dbReference>
<keyword evidence="5" id="KW-0479">Metal-binding</keyword>
<feature type="binding site" evidence="5">
    <location>
        <position position="143"/>
    </location>
    <ligand>
        <name>Cu cation</name>
        <dbReference type="ChEBI" id="CHEBI:23378"/>
    </ligand>
</feature>
<dbReference type="Pfam" id="PF13473">
    <property type="entry name" value="Cupredoxin_1"/>
    <property type="match status" value="1"/>
</dbReference>
<feature type="region of interest" description="Disordered" evidence="6">
    <location>
        <begin position="24"/>
        <end position="70"/>
    </location>
</feature>
<dbReference type="PRINTS" id="PR00155">
    <property type="entry name" value="AMICYANIN"/>
</dbReference>
<feature type="binding site" evidence="5">
    <location>
        <position position="109"/>
    </location>
    <ligand>
        <name>Cu cation</name>
        <dbReference type="ChEBI" id="CHEBI:23378"/>
    </ligand>
</feature>
<comment type="subcellular location">
    <subcellularLocation>
        <location evidence="1">Periplasm</location>
    </subcellularLocation>
</comment>